<keyword evidence="2" id="KW-1185">Reference proteome</keyword>
<protein>
    <submittedName>
        <fullName evidence="1">Uncharacterized protein</fullName>
    </submittedName>
</protein>
<reference evidence="1 2" key="1">
    <citation type="journal article" date="2019" name="Commun. Biol.">
        <title>The bagworm genome reveals a unique fibroin gene that provides high tensile strength.</title>
        <authorList>
            <person name="Kono N."/>
            <person name="Nakamura H."/>
            <person name="Ohtoshi R."/>
            <person name="Tomita M."/>
            <person name="Numata K."/>
            <person name="Arakawa K."/>
        </authorList>
    </citation>
    <scope>NUCLEOTIDE SEQUENCE [LARGE SCALE GENOMIC DNA]</scope>
</reference>
<evidence type="ECO:0000313" key="2">
    <source>
        <dbReference type="Proteomes" id="UP000299102"/>
    </source>
</evidence>
<sequence length="220" mass="24472">MARLSGIFSNLFLDSPALVILPVGGINKSFSGVAPLRRRRGRGGGAVRPCGGVSPAILGEPDAANIEGRGCDENIRDLKPYTLNLNHCYQCNNYVRNRRLKVLCDASSECFKLKARCSSPASKLRIATVTSAPRFARVVCRRVPSRRPAPRRRSRTQPRSDLAFTIRSAGSNINKFFHSRGVRLKFTVRGPTGYKDMRALRERILLHKYVDAARPPRRGL</sequence>
<comment type="caution">
    <text evidence="1">The sequence shown here is derived from an EMBL/GenBank/DDBJ whole genome shotgun (WGS) entry which is preliminary data.</text>
</comment>
<evidence type="ECO:0000313" key="1">
    <source>
        <dbReference type="EMBL" id="GBP58832.1"/>
    </source>
</evidence>
<proteinExistence type="predicted"/>
<dbReference type="Proteomes" id="UP000299102">
    <property type="component" value="Unassembled WGS sequence"/>
</dbReference>
<dbReference type="EMBL" id="BGZK01000745">
    <property type="protein sequence ID" value="GBP58832.1"/>
    <property type="molecule type" value="Genomic_DNA"/>
</dbReference>
<accession>A0A4C1X7H0</accession>
<dbReference type="AlphaFoldDB" id="A0A4C1X7H0"/>
<gene>
    <name evidence="1" type="ORF">EVAR_84027_1</name>
</gene>
<organism evidence="1 2">
    <name type="scientific">Eumeta variegata</name>
    <name type="common">Bagworm moth</name>
    <name type="synonym">Eumeta japonica</name>
    <dbReference type="NCBI Taxonomy" id="151549"/>
    <lineage>
        <taxon>Eukaryota</taxon>
        <taxon>Metazoa</taxon>
        <taxon>Ecdysozoa</taxon>
        <taxon>Arthropoda</taxon>
        <taxon>Hexapoda</taxon>
        <taxon>Insecta</taxon>
        <taxon>Pterygota</taxon>
        <taxon>Neoptera</taxon>
        <taxon>Endopterygota</taxon>
        <taxon>Lepidoptera</taxon>
        <taxon>Glossata</taxon>
        <taxon>Ditrysia</taxon>
        <taxon>Tineoidea</taxon>
        <taxon>Psychidae</taxon>
        <taxon>Oiketicinae</taxon>
        <taxon>Eumeta</taxon>
    </lineage>
</organism>
<name>A0A4C1X7H0_EUMVA</name>